<protein>
    <submittedName>
        <fullName evidence="2">Protease inhibitor Kazal-type</fullName>
    </submittedName>
</protein>
<feature type="domain" description="Kazal-like" evidence="1">
    <location>
        <begin position="19"/>
        <end position="71"/>
    </location>
</feature>
<dbReference type="InterPro" id="IPR036058">
    <property type="entry name" value="Kazal_dom_sf"/>
</dbReference>
<dbReference type="Pfam" id="PF07648">
    <property type="entry name" value="Kazal_2"/>
    <property type="match status" value="1"/>
</dbReference>
<sequence length="71" mass="7514">MRRFLVLTFWLGVGAGCHKPIGPDCVETPSTTPCYCTLPATDPVCGCNGKTYTSPCAAQCVGIRFTMGACH</sequence>
<dbReference type="InterPro" id="IPR002350">
    <property type="entry name" value="Kazal_dom"/>
</dbReference>
<dbReference type="RefSeq" id="WP_164035146.1">
    <property type="nucleotide sequence ID" value="NZ_JAAGNZ010000001.1"/>
</dbReference>
<organism evidence="2 3">
    <name type="scientific">Spirosoma agri</name>
    <dbReference type="NCBI Taxonomy" id="1987381"/>
    <lineage>
        <taxon>Bacteria</taxon>
        <taxon>Pseudomonadati</taxon>
        <taxon>Bacteroidota</taxon>
        <taxon>Cytophagia</taxon>
        <taxon>Cytophagales</taxon>
        <taxon>Cytophagaceae</taxon>
        <taxon>Spirosoma</taxon>
    </lineage>
</organism>
<comment type="caution">
    <text evidence="2">The sequence shown here is derived from an EMBL/GenBank/DDBJ whole genome shotgun (WGS) entry which is preliminary data.</text>
</comment>
<evidence type="ECO:0000313" key="3">
    <source>
        <dbReference type="Proteomes" id="UP000477386"/>
    </source>
</evidence>
<dbReference type="PROSITE" id="PS51257">
    <property type="entry name" value="PROKAR_LIPOPROTEIN"/>
    <property type="match status" value="1"/>
</dbReference>
<accession>A0A6M0ICB9</accession>
<dbReference type="PROSITE" id="PS51465">
    <property type="entry name" value="KAZAL_2"/>
    <property type="match status" value="1"/>
</dbReference>
<evidence type="ECO:0000259" key="1">
    <source>
        <dbReference type="PROSITE" id="PS51465"/>
    </source>
</evidence>
<keyword evidence="3" id="KW-1185">Reference proteome</keyword>
<reference evidence="2 3" key="1">
    <citation type="submission" date="2020-02" db="EMBL/GenBank/DDBJ databases">
        <title>Draft genome sequence of two Spirosoma agri KCTC 52727 and Spirosoma terrae KCTC 52035.</title>
        <authorList>
            <person name="Rojas J."/>
            <person name="Ambika Manirajan B."/>
            <person name="Ratering S."/>
            <person name="Suarez C."/>
            <person name="Schnell S."/>
        </authorList>
    </citation>
    <scope>NUCLEOTIDE SEQUENCE [LARGE SCALE GENOMIC DNA]</scope>
    <source>
        <strain evidence="2 3">KCTC 52727</strain>
    </source>
</reference>
<dbReference type="Gene3D" id="3.30.60.30">
    <property type="match status" value="1"/>
</dbReference>
<gene>
    <name evidence="2" type="ORF">GK091_03075</name>
</gene>
<evidence type="ECO:0000313" key="2">
    <source>
        <dbReference type="EMBL" id="NEU65849.1"/>
    </source>
</evidence>
<proteinExistence type="predicted"/>
<dbReference type="EMBL" id="JAAGNZ010000001">
    <property type="protein sequence ID" value="NEU65849.1"/>
    <property type="molecule type" value="Genomic_DNA"/>
</dbReference>
<dbReference type="Proteomes" id="UP000477386">
    <property type="component" value="Unassembled WGS sequence"/>
</dbReference>
<dbReference type="SUPFAM" id="SSF100895">
    <property type="entry name" value="Kazal-type serine protease inhibitors"/>
    <property type="match status" value="1"/>
</dbReference>
<dbReference type="AlphaFoldDB" id="A0A6M0ICB9"/>
<name>A0A6M0ICB9_9BACT</name>